<protein>
    <recommendedName>
        <fullName evidence="1">FAD-binding PCMH-type domain-containing protein</fullName>
    </recommendedName>
</protein>
<evidence type="ECO:0000313" key="3">
    <source>
        <dbReference type="Proteomes" id="UP000326924"/>
    </source>
</evidence>
<dbReference type="InterPro" id="IPR036318">
    <property type="entry name" value="FAD-bd_PCMH-like_sf"/>
</dbReference>
<evidence type="ECO:0000313" key="2">
    <source>
        <dbReference type="EMBL" id="KAA8896395.1"/>
    </source>
</evidence>
<dbReference type="InParanoid" id="A0A5J5EL51"/>
<sequence length="608" mass="68063">MDGKSPASILDKREFDVESIAAKQHAKKVTEAGTTESSRRWLNAKRQTSPVIYEDTARKKPMVSYVAAEFKNWGLTVSNTPAYTFVPTSVQGLQNLVLWAKANNKRVRASGYRHSWTPLFSQDNEILVSMLHVAVAESVPDPMELLPVDPTIASNEFKTIEVGDVSPSDPSKRLVRVGAAVTNEQLRRWSIRGGAWTLPYNTVIVGVTIGGTNAPICHGAGIKHATLSDIVRKIEYIDVNGVHRAIDDPAELKAAAGSFGLLGIITHVTFEMDKMTYAHFKPLKQDVNLVIPPPTGFKVPVAIRKSYTPAQLEAARLDFINKAENSFYAEYFWFPYQQEAIANCWNNTDDASSVYDYPTYPDVFFQWVQGWLGGVINDSALFRALPGYWQAEILGALEHFSMPPQLGVVGADVKTYLPDALHFRRGVNNMRVRDMELQIPIPPRADDPTKPDWEVVQKAWWDAIDAVYKDPTAAMRIALEMRIMAGSDMIMAPQKGNSFGTASIEVLTSMPAVADGSWVPFQQKVADRWMSYQANGELLKTRPHWAKEWDGLTVRGQPWRQFLKEVSYKDEIPQFMSVLQGIGAKQNFTLADLKSRFSNPLLDEVFFD</sequence>
<dbReference type="EMBL" id="VXIS01000213">
    <property type="protein sequence ID" value="KAA8896395.1"/>
    <property type="molecule type" value="Genomic_DNA"/>
</dbReference>
<gene>
    <name evidence="2" type="ORF">FN846DRAFT_900289</name>
</gene>
<dbReference type="InterPro" id="IPR016166">
    <property type="entry name" value="FAD-bd_PCMH"/>
</dbReference>
<dbReference type="InterPro" id="IPR010031">
    <property type="entry name" value="FAD_lactone_oxidase-like"/>
</dbReference>
<accession>A0A5J5EL51</accession>
<reference evidence="2 3" key="1">
    <citation type="submission" date="2019-09" db="EMBL/GenBank/DDBJ databases">
        <title>Draft genome of the ectomycorrhizal ascomycete Sphaerosporella brunnea.</title>
        <authorList>
            <consortium name="DOE Joint Genome Institute"/>
            <person name="Benucci G.M."/>
            <person name="Marozzi G."/>
            <person name="Antonielli L."/>
            <person name="Sanchez S."/>
            <person name="Marco P."/>
            <person name="Wang X."/>
            <person name="Falini L.B."/>
            <person name="Barry K."/>
            <person name="Haridas S."/>
            <person name="Lipzen A."/>
            <person name="Labutti K."/>
            <person name="Grigoriev I.V."/>
            <person name="Murat C."/>
            <person name="Martin F."/>
            <person name="Albertini E."/>
            <person name="Donnini D."/>
            <person name="Bonito G."/>
        </authorList>
    </citation>
    <scope>NUCLEOTIDE SEQUENCE [LARGE SCALE GENOMIC DNA]</scope>
    <source>
        <strain evidence="2 3">Sb_GMNB300</strain>
    </source>
</reference>
<name>A0A5J5EL51_9PEZI</name>
<dbReference type="AlphaFoldDB" id="A0A5J5EL51"/>
<dbReference type="GO" id="GO:0071949">
    <property type="term" value="F:FAD binding"/>
    <property type="evidence" value="ECO:0007669"/>
    <property type="project" value="InterPro"/>
</dbReference>
<dbReference type="PANTHER" id="PTHR43762">
    <property type="entry name" value="L-GULONOLACTONE OXIDASE"/>
    <property type="match status" value="1"/>
</dbReference>
<dbReference type="InterPro" id="IPR016169">
    <property type="entry name" value="FAD-bd_PCMH_sub2"/>
</dbReference>
<dbReference type="SUPFAM" id="SSF56176">
    <property type="entry name" value="FAD-binding/transporter-associated domain-like"/>
    <property type="match status" value="2"/>
</dbReference>
<dbReference type="InterPro" id="IPR016167">
    <property type="entry name" value="FAD-bd_PCMH_sub1"/>
</dbReference>
<dbReference type="GO" id="GO:0003885">
    <property type="term" value="F:D-arabinono-1,4-lactone oxidase activity"/>
    <property type="evidence" value="ECO:0007669"/>
    <property type="project" value="TreeGrafter"/>
</dbReference>
<dbReference type="Gene3D" id="3.30.43.10">
    <property type="entry name" value="Uridine Diphospho-n-acetylenolpyruvylglucosamine Reductase, domain 2"/>
    <property type="match status" value="1"/>
</dbReference>
<feature type="domain" description="FAD-binding PCMH-type" evidence="1">
    <location>
        <begin position="77"/>
        <end position="275"/>
    </location>
</feature>
<dbReference type="Proteomes" id="UP000326924">
    <property type="component" value="Unassembled WGS sequence"/>
</dbReference>
<dbReference type="OrthoDB" id="610608at2759"/>
<dbReference type="PANTHER" id="PTHR43762:SF1">
    <property type="entry name" value="D-ARABINONO-1,4-LACTONE OXIDASE"/>
    <property type="match status" value="1"/>
</dbReference>
<organism evidence="2 3">
    <name type="scientific">Sphaerosporella brunnea</name>
    <dbReference type="NCBI Taxonomy" id="1250544"/>
    <lineage>
        <taxon>Eukaryota</taxon>
        <taxon>Fungi</taxon>
        <taxon>Dikarya</taxon>
        <taxon>Ascomycota</taxon>
        <taxon>Pezizomycotina</taxon>
        <taxon>Pezizomycetes</taxon>
        <taxon>Pezizales</taxon>
        <taxon>Pyronemataceae</taxon>
        <taxon>Sphaerosporella</taxon>
    </lineage>
</organism>
<keyword evidence="3" id="KW-1185">Reference proteome</keyword>
<proteinExistence type="predicted"/>
<comment type="caution">
    <text evidence="2">The sequence shown here is derived from an EMBL/GenBank/DDBJ whole genome shotgun (WGS) entry which is preliminary data.</text>
</comment>
<dbReference type="PROSITE" id="PS51387">
    <property type="entry name" value="FAD_PCMH"/>
    <property type="match status" value="1"/>
</dbReference>
<dbReference type="GO" id="GO:0005739">
    <property type="term" value="C:mitochondrion"/>
    <property type="evidence" value="ECO:0007669"/>
    <property type="project" value="TreeGrafter"/>
</dbReference>
<evidence type="ECO:0000259" key="1">
    <source>
        <dbReference type="PROSITE" id="PS51387"/>
    </source>
</evidence>
<dbReference type="Gene3D" id="3.30.465.10">
    <property type="match status" value="1"/>
</dbReference>